<dbReference type="PRINTS" id="PR01345">
    <property type="entry name" value="CERVTRCPTASE"/>
</dbReference>
<keyword evidence="1" id="KW-0812">Transmembrane</keyword>
<dbReference type="AlphaFoldDB" id="A0ABC9WC49"/>
<comment type="caution">
    <text evidence="3">The sequence shown here is derived from an EMBL/GenBank/DDBJ whole genome shotgun (WGS) entry which is preliminary data.</text>
</comment>
<evidence type="ECO:0000313" key="4">
    <source>
        <dbReference type="Proteomes" id="UP001623348"/>
    </source>
</evidence>
<dbReference type="GO" id="GO:0004860">
    <property type="term" value="F:protein kinase inhibitor activity"/>
    <property type="evidence" value="ECO:0007669"/>
    <property type="project" value="UniProtKB-KW"/>
</dbReference>
<organism evidence="3 4">
    <name type="scientific">Grus japonensis</name>
    <name type="common">Japanese crane</name>
    <name type="synonym">Red-crowned crane</name>
    <dbReference type="NCBI Taxonomy" id="30415"/>
    <lineage>
        <taxon>Eukaryota</taxon>
        <taxon>Metazoa</taxon>
        <taxon>Chordata</taxon>
        <taxon>Craniata</taxon>
        <taxon>Vertebrata</taxon>
        <taxon>Euteleostomi</taxon>
        <taxon>Archelosauria</taxon>
        <taxon>Archosauria</taxon>
        <taxon>Dinosauria</taxon>
        <taxon>Saurischia</taxon>
        <taxon>Theropoda</taxon>
        <taxon>Coelurosauria</taxon>
        <taxon>Aves</taxon>
        <taxon>Neognathae</taxon>
        <taxon>Neoaves</taxon>
        <taxon>Gruiformes</taxon>
        <taxon>Gruidae</taxon>
        <taxon>Grus</taxon>
    </lineage>
</organism>
<dbReference type="PANTHER" id="PTHR33332">
    <property type="entry name" value="REVERSE TRANSCRIPTASE DOMAIN-CONTAINING PROTEIN"/>
    <property type="match status" value="1"/>
</dbReference>
<sequence>MEKATQEQLYLKAIVDVDKSMPQQLECSGPRILCIPDSKTSEVGLKSPLVLSARDSSAVWISPWQMVGLSFYHWGSRFQVYQMPLQVKANCGLHSATKRTEKKAFAISIMMYHIHVLQGLVLGLALFKIFVSNLDRGIKCTLSKFADDIKLCGAEGALEERDAVQRDLERWAHANLMKFNKAKCKVLHMGQRSPKHNYSPGGEGIESSPEEKDLGVLVDEKLNMSWQCALPAQKANCILGCMKRSMTSRSREVILPLYSALVRLHLEYCIQPNVRKTWACWSKSRGGPPS</sequence>
<reference evidence="3 4" key="1">
    <citation type="submission" date="2024-06" db="EMBL/GenBank/DDBJ databases">
        <title>The draft genome of Grus japonensis, version 3.</title>
        <authorList>
            <person name="Nabeshima K."/>
            <person name="Suzuki S."/>
            <person name="Onuma M."/>
        </authorList>
    </citation>
    <scope>NUCLEOTIDE SEQUENCE [LARGE SCALE GENOMIC DNA]</scope>
    <source>
        <strain evidence="3 4">451A</strain>
    </source>
</reference>
<dbReference type="InterPro" id="IPR000477">
    <property type="entry name" value="RT_dom"/>
</dbReference>
<keyword evidence="1" id="KW-0472">Membrane</keyword>
<evidence type="ECO:0000313" key="3">
    <source>
        <dbReference type="EMBL" id="GAB0182870.1"/>
    </source>
</evidence>
<feature type="domain" description="Reverse transcriptase" evidence="2">
    <location>
        <begin position="117"/>
        <end position="192"/>
    </location>
</feature>
<dbReference type="Pfam" id="PF00078">
    <property type="entry name" value="RVT_1"/>
    <property type="match status" value="1"/>
</dbReference>
<name>A0ABC9WC49_GRUJA</name>
<evidence type="ECO:0000259" key="2">
    <source>
        <dbReference type="Pfam" id="PF00078"/>
    </source>
</evidence>
<keyword evidence="4" id="KW-1185">Reference proteome</keyword>
<keyword evidence="3" id="KW-0649">Protein kinase inhibitor</keyword>
<evidence type="ECO:0000256" key="1">
    <source>
        <dbReference type="SAM" id="Phobius"/>
    </source>
</evidence>
<protein>
    <submittedName>
        <fullName evidence="3">cAMP-dependent protein kinase inhibitor alpha</fullName>
    </submittedName>
</protein>
<gene>
    <name evidence="3" type="ORF">GRJ2_000752300</name>
</gene>
<dbReference type="Proteomes" id="UP001623348">
    <property type="component" value="Unassembled WGS sequence"/>
</dbReference>
<dbReference type="EMBL" id="BAAFJT010000002">
    <property type="protein sequence ID" value="GAB0182870.1"/>
    <property type="molecule type" value="Genomic_DNA"/>
</dbReference>
<accession>A0ABC9WC49</accession>
<keyword evidence="1" id="KW-1133">Transmembrane helix</keyword>
<proteinExistence type="predicted"/>
<feature type="transmembrane region" description="Helical" evidence="1">
    <location>
        <begin position="104"/>
        <end position="131"/>
    </location>
</feature>